<keyword evidence="2" id="KW-1185">Reference proteome</keyword>
<dbReference type="Proteomes" id="UP000067243">
    <property type="component" value="Chromosome"/>
</dbReference>
<dbReference type="OrthoDB" id="388021at2"/>
<protein>
    <submittedName>
        <fullName evidence="1">Uncharacterized protein</fullName>
    </submittedName>
</protein>
<sequence length="282" mass="33385">MLNIQILNEKQIDFYNFSIKNIKIFEKFSLKEIAKKFGCGISFIYKYFEILGISGIKEYIVCINLIISKKENLKELLVNNNGGFLDDELSYYFIEQMNQVDIIKKQTRSINNFKNYLRQSRKVYGIAFGHSKLAIQDFLGFYSYINKNCEFLNCDSKIDFKNYIEKKSLIIIYSIRFANKKLFKILDILNKLQDVKLLLVTSNKLIDYKYGLNEIIYIDNVMKNIDNININYYIGPLNSFILLNNFLKAELFEDNKSILMKNKSFLKETIGWKNYKEIENIK</sequence>
<dbReference type="STRING" id="216946.STURO_v1c06960"/>
<evidence type="ECO:0000313" key="2">
    <source>
        <dbReference type="Proteomes" id="UP000067243"/>
    </source>
</evidence>
<dbReference type="KEGG" id="stur:STURON_00696"/>
<reference evidence="1 2" key="1">
    <citation type="journal article" date="2015" name="Genome Announc.">
        <title>Complete Genome Sequence of Spiroplasma turonicum Strain Tab4cT, a Parasite of a Horse Fly, Haematopota sp. (Diptera: Tabanidae).</title>
        <authorList>
            <person name="Davis R.E."/>
            <person name="Shao J."/>
            <person name="Zhao Y."/>
            <person name="Gasparich G.E."/>
            <person name="Gaynor B.J."/>
            <person name="Donofrio N."/>
        </authorList>
    </citation>
    <scope>NUCLEOTIDE SEQUENCE [LARGE SCALE GENOMIC DNA]</scope>
    <source>
        <strain evidence="1 2">Tab4c</strain>
    </source>
</reference>
<name>A0A0K1P7T1_9MOLU</name>
<dbReference type="RefSeq" id="WP_075048523.1">
    <property type="nucleotide sequence ID" value="NZ_CP012328.1"/>
</dbReference>
<accession>A0A0K1P7T1</accession>
<organism evidence="1 2">
    <name type="scientific">Spiroplasma turonicum</name>
    <dbReference type="NCBI Taxonomy" id="216946"/>
    <lineage>
        <taxon>Bacteria</taxon>
        <taxon>Bacillati</taxon>
        <taxon>Mycoplasmatota</taxon>
        <taxon>Mollicutes</taxon>
        <taxon>Entomoplasmatales</taxon>
        <taxon>Spiroplasmataceae</taxon>
        <taxon>Spiroplasma</taxon>
    </lineage>
</organism>
<dbReference type="EMBL" id="CP012328">
    <property type="protein sequence ID" value="AKU79942.1"/>
    <property type="molecule type" value="Genomic_DNA"/>
</dbReference>
<proteinExistence type="predicted"/>
<dbReference type="PATRIC" id="fig|216946.3.peg.723"/>
<gene>
    <name evidence="1" type="ORF">STURON_00696</name>
</gene>
<evidence type="ECO:0000313" key="1">
    <source>
        <dbReference type="EMBL" id="AKU79942.1"/>
    </source>
</evidence>
<dbReference type="AlphaFoldDB" id="A0A0K1P7T1"/>